<dbReference type="NCBIfam" id="TIGR01957">
    <property type="entry name" value="nuoB_fam"/>
    <property type="match status" value="1"/>
</dbReference>
<dbReference type="AlphaFoldDB" id="A0A1V9F5B8"/>
<evidence type="ECO:0000259" key="9">
    <source>
        <dbReference type="Pfam" id="PF01058"/>
    </source>
</evidence>
<accession>A0A1V9F5B8</accession>
<dbReference type="GO" id="GO:0008137">
    <property type="term" value="F:NADH dehydrogenase (ubiquinone) activity"/>
    <property type="evidence" value="ECO:0007669"/>
    <property type="project" value="InterPro"/>
</dbReference>
<evidence type="ECO:0000256" key="5">
    <source>
        <dbReference type="ARBA" id="ARBA00023027"/>
    </source>
</evidence>
<reference evidence="11" key="1">
    <citation type="submission" date="2016-04" db="EMBL/GenBank/DDBJ databases">
        <authorList>
            <person name="Chen L."/>
            <person name="Zhuang W."/>
            <person name="Wang G."/>
        </authorList>
    </citation>
    <scope>NUCLEOTIDE SEQUENCE [LARGE SCALE GENOMIC DNA]</scope>
    <source>
        <strain evidence="11">208</strain>
    </source>
</reference>
<evidence type="ECO:0000256" key="1">
    <source>
        <dbReference type="ARBA" id="ARBA00009173"/>
    </source>
</evidence>
<dbReference type="EC" id="7.1.1.-" evidence="6"/>
<dbReference type="GO" id="GO:0050136">
    <property type="term" value="F:NADH dehydrogenase (quinone) (non-electrogenic) activity"/>
    <property type="evidence" value="ECO:0007669"/>
    <property type="project" value="UniProtKB-UniRule"/>
</dbReference>
<feature type="region of interest" description="Disordered" evidence="8">
    <location>
        <begin position="1"/>
        <end position="20"/>
    </location>
</feature>
<keyword evidence="2 6" id="KW-0813">Transport</keyword>
<organism evidence="10 11">
    <name type="scientific">Niastella populi</name>
    <dbReference type="NCBI Taxonomy" id="550983"/>
    <lineage>
        <taxon>Bacteria</taxon>
        <taxon>Pseudomonadati</taxon>
        <taxon>Bacteroidota</taxon>
        <taxon>Chitinophagia</taxon>
        <taxon>Chitinophagales</taxon>
        <taxon>Chitinophagaceae</taxon>
        <taxon>Niastella</taxon>
    </lineage>
</organism>
<evidence type="ECO:0000256" key="3">
    <source>
        <dbReference type="ARBA" id="ARBA00022719"/>
    </source>
</evidence>
<dbReference type="Pfam" id="PF01058">
    <property type="entry name" value="Oxidored_q6"/>
    <property type="match status" value="1"/>
</dbReference>
<dbReference type="PANTHER" id="PTHR11995">
    <property type="entry name" value="NADH DEHYDROGENASE"/>
    <property type="match status" value="1"/>
</dbReference>
<keyword evidence="4 6" id="KW-1278">Translocase</keyword>
<dbReference type="Proteomes" id="UP000192276">
    <property type="component" value="Unassembled WGS sequence"/>
</dbReference>
<dbReference type="GO" id="GO:0005886">
    <property type="term" value="C:plasma membrane"/>
    <property type="evidence" value="ECO:0007669"/>
    <property type="project" value="UniProtKB-SubCell"/>
</dbReference>
<dbReference type="GO" id="GO:0048038">
    <property type="term" value="F:quinone binding"/>
    <property type="evidence" value="ECO:0007669"/>
    <property type="project" value="UniProtKB-KW"/>
</dbReference>
<comment type="subunit">
    <text evidence="6">NDH-1 is composed of 14 different subunits. Subunits NuoB, C, D, E, F, and G constitute the peripheral sector of the complex.</text>
</comment>
<dbReference type="STRING" id="550983.A4R26_06400"/>
<dbReference type="EMBL" id="LWBP01000210">
    <property type="protein sequence ID" value="OQP53599.1"/>
    <property type="molecule type" value="Genomic_DNA"/>
</dbReference>
<evidence type="ECO:0000256" key="2">
    <source>
        <dbReference type="ARBA" id="ARBA00022448"/>
    </source>
</evidence>
<dbReference type="OrthoDB" id="9786737at2"/>
<dbReference type="GO" id="GO:0005506">
    <property type="term" value="F:iron ion binding"/>
    <property type="evidence" value="ECO:0007669"/>
    <property type="project" value="UniProtKB-UniRule"/>
</dbReference>
<evidence type="ECO:0000256" key="8">
    <source>
        <dbReference type="SAM" id="MobiDB-lite"/>
    </source>
</evidence>
<keyword evidence="6 7" id="KW-0479">Metal-binding</keyword>
<feature type="binding site" evidence="6">
    <location>
        <position position="123"/>
    </location>
    <ligand>
        <name>[4Fe-4S] cluster</name>
        <dbReference type="ChEBI" id="CHEBI:49883"/>
    </ligand>
</feature>
<feature type="binding site" evidence="6">
    <location>
        <position position="154"/>
    </location>
    <ligand>
        <name>[4Fe-4S] cluster</name>
        <dbReference type="ChEBI" id="CHEBI:49883"/>
    </ligand>
</feature>
<name>A0A1V9F5B8_9BACT</name>
<dbReference type="FunFam" id="3.40.50.12280:FF:000002">
    <property type="entry name" value="NADH-quinone oxidoreductase subunit B"/>
    <property type="match status" value="1"/>
</dbReference>
<keyword evidence="3 6" id="KW-0874">Quinone</keyword>
<keyword evidence="6 7" id="KW-0004">4Fe-4S</keyword>
<evidence type="ECO:0000256" key="4">
    <source>
        <dbReference type="ARBA" id="ARBA00022967"/>
    </source>
</evidence>
<dbReference type="SUPFAM" id="SSF56770">
    <property type="entry name" value="HydA/Nqo6-like"/>
    <property type="match status" value="1"/>
</dbReference>
<feature type="binding site" evidence="6">
    <location>
        <position position="58"/>
    </location>
    <ligand>
        <name>[4Fe-4S] cluster</name>
        <dbReference type="ChEBI" id="CHEBI:49883"/>
    </ligand>
</feature>
<dbReference type="GO" id="GO:0045271">
    <property type="term" value="C:respiratory chain complex I"/>
    <property type="evidence" value="ECO:0007669"/>
    <property type="project" value="TreeGrafter"/>
</dbReference>
<feature type="binding site" evidence="6">
    <location>
        <position position="57"/>
    </location>
    <ligand>
        <name>[4Fe-4S] cluster</name>
        <dbReference type="ChEBI" id="CHEBI:49883"/>
    </ligand>
</feature>
<keyword evidence="6" id="KW-0472">Membrane</keyword>
<dbReference type="GO" id="GO:0009060">
    <property type="term" value="P:aerobic respiration"/>
    <property type="evidence" value="ECO:0007669"/>
    <property type="project" value="TreeGrafter"/>
</dbReference>
<dbReference type="Gene3D" id="3.40.50.12280">
    <property type="match status" value="1"/>
</dbReference>
<dbReference type="InterPro" id="IPR006138">
    <property type="entry name" value="NADH_UQ_OxRdtase_20Kd_su"/>
</dbReference>
<dbReference type="GO" id="GO:0015990">
    <property type="term" value="P:electron transport coupled proton transport"/>
    <property type="evidence" value="ECO:0007669"/>
    <property type="project" value="TreeGrafter"/>
</dbReference>
<keyword evidence="6 7" id="KW-0411">Iron-sulfur</keyword>
<dbReference type="PANTHER" id="PTHR11995:SF14">
    <property type="entry name" value="NADH DEHYDROGENASE [UBIQUINONE] IRON-SULFUR PROTEIN 7, MITOCHONDRIAL"/>
    <property type="match status" value="1"/>
</dbReference>
<proteinExistence type="inferred from homology"/>
<keyword evidence="11" id="KW-1185">Reference proteome</keyword>
<comment type="similarity">
    <text evidence="1 6 7">Belongs to the complex I 20 kDa subunit family.</text>
</comment>
<comment type="catalytic activity">
    <reaction evidence="6">
        <text>a quinone + NADH + 5 H(+)(in) = a quinol + NAD(+) + 4 H(+)(out)</text>
        <dbReference type="Rhea" id="RHEA:57888"/>
        <dbReference type="ChEBI" id="CHEBI:15378"/>
        <dbReference type="ChEBI" id="CHEBI:24646"/>
        <dbReference type="ChEBI" id="CHEBI:57540"/>
        <dbReference type="ChEBI" id="CHEBI:57945"/>
        <dbReference type="ChEBI" id="CHEBI:132124"/>
    </reaction>
</comment>
<feature type="domain" description="NADH:ubiquinone oxidoreductase-like 20kDa subunit" evidence="9">
    <location>
        <begin position="57"/>
        <end position="167"/>
    </location>
</feature>
<keyword evidence="5 6" id="KW-0520">NAD</keyword>
<dbReference type="RefSeq" id="WP_081169479.1">
    <property type="nucleotide sequence ID" value="NZ_LWBP01000210.1"/>
</dbReference>
<comment type="function">
    <text evidence="6">NDH-1 shuttles electrons from NADH, via FMN and iron-sulfur (Fe-S) centers, to quinones in the respiratory chain. The immediate electron acceptor for the enzyme in this species is believed to be a menaquinone. Couples the redox reaction to proton translocation (for every two electrons transferred, four hydrogen ions are translocated across the cytoplasmic membrane), and thus conserves the redox energy in a proton gradient.</text>
</comment>
<comment type="subcellular location">
    <subcellularLocation>
        <location evidence="6">Cell membrane</location>
        <topology evidence="6">Peripheral membrane protein</topology>
        <orientation evidence="6">Cytoplasmic side</orientation>
    </subcellularLocation>
</comment>
<evidence type="ECO:0000313" key="11">
    <source>
        <dbReference type="Proteomes" id="UP000192276"/>
    </source>
</evidence>
<feature type="compositionally biased region" description="Basic and acidic residues" evidence="8">
    <location>
        <begin position="1"/>
        <end position="10"/>
    </location>
</feature>
<dbReference type="HAMAP" id="MF_01356">
    <property type="entry name" value="NDH1_NuoB"/>
    <property type="match status" value="1"/>
</dbReference>
<evidence type="ECO:0000256" key="6">
    <source>
        <dbReference type="HAMAP-Rule" id="MF_01356"/>
    </source>
</evidence>
<comment type="cofactor">
    <cofactor evidence="6">
        <name>[4Fe-4S] cluster</name>
        <dbReference type="ChEBI" id="CHEBI:49883"/>
    </cofactor>
    <text evidence="6">Binds 1 [4Fe-4S] cluster.</text>
</comment>
<dbReference type="GO" id="GO:0051539">
    <property type="term" value="F:4 iron, 4 sulfur cluster binding"/>
    <property type="evidence" value="ECO:0007669"/>
    <property type="project" value="UniProtKB-KW"/>
</dbReference>
<evidence type="ECO:0000256" key="7">
    <source>
        <dbReference type="RuleBase" id="RU004464"/>
    </source>
</evidence>
<protein>
    <recommendedName>
        <fullName evidence="6">NADH-quinone oxidoreductase subunit B</fullName>
        <ecNumber evidence="6">7.1.1.-</ecNumber>
    </recommendedName>
    <alternativeName>
        <fullName evidence="6">NADH dehydrogenase I subunit B</fullName>
    </alternativeName>
    <alternativeName>
        <fullName evidence="6">NDH-1 subunit B</fullName>
    </alternativeName>
</protein>
<keyword evidence="6" id="KW-1003">Cell membrane</keyword>
<gene>
    <name evidence="6" type="primary">nuoB</name>
    <name evidence="10" type="ORF">A4R26_06400</name>
</gene>
<keyword evidence="6 7" id="KW-0408">Iron</keyword>
<comment type="caution">
    <text evidence="10">The sequence shown here is derived from an EMBL/GenBank/DDBJ whole genome shotgun (WGS) entry which is preliminary data.</text>
</comment>
<dbReference type="InterPro" id="IPR006137">
    <property type="entry name" value="NADH_UbQ_OxRdtase-like_20kDa"/>
</dbReference>
<sequence>MENNTNKEIETASQGNEHFPGQVHDLPGGGIIISSFNDIINWARSNSLWPLTFATSCCGIEMMSTASSKYDFSRFGFEVARATPRQADVIIIAGTIVNKMAPVLKRLYDQMADPKYVIAMGACAISGGPFFYNTYSVVKGADHIIPVDVYIPGCPPRPEALLHALITLQQKIKSGLTREQIRAEKMQP</sequence>
<evidence type="ECO:0000313" key="10">
    <source>
        <dbReference type="EMBL" id="OQP53599.1"/>
    </source>
</evidence>
<dbReference type="NCBIfam" id="NF005012">
    <property type="entry name" value="PRK06411.1"/>
    <property type="match status" value="1"/>
</dbReference>
<dbReference type="PROSITE" id="PS01150">
    <property type="entry name" value="COMPLEX1_20K"/>
    <property type="match status" value="1"/>
</dbReference>